<gene>
    <name evidence="1" type="ORF">MIZ03_0460</name>
</gene>
<protein>
    <submittedName>
        <fullName evidence="1">Uncharacterized protein</fullName>
    </submittedName>
</protein>
<evidence type="ECO:0000313" key="1">
    <source>
        <dbReference type="EMBL" id="BCO25599.1"/>
    </source>
</evidence>
<keyword evidence="2" id="KW-1185">Reference proteome</keyword>
<name>A0ABM7MHB2_9BURK</name>
<dbReference type="Proteomes" id="UP000824366">
    <property type="component" value="Chromosome"/>
</dbReference>
<dbReference type="EMBL" id="AP024238">
    <property type="protein sequence ID" value="BCO25599.1"/>
    <property type="molecule type" value="Genomic_DNA"/>
</dbReference>
<proteinExistence type="predicted"/>
<sequence>MNRLAIILAQVDFAAVSRVVAGADPPSHRPSSVFGQIGRVPNTVWPKGKLKLLRQGEVVVATGCIG</sequence>
<evidence type="ECO:0000313" key="2">
    <source>
        <dbReference type="Proteomes" id="UP000824366"/>
    </source>
</evidence>
<organism evidence="1 2">
    <name type="scientific">Rhodoferax lithotrophicus</name>
    <dbReference type="NCBI Taxonomy" id="2798804"/>
    <lineage>
        <taxon>Bacteria</taxon>
        <taxon>Pseudomonadati</taxon>
        <taxon>Pseudomonadota</taxon>
        <taxon>Betaproteobacteria</taxon>
        <taxon>Burkholderiales</taxon>
        <taxon>Comamonadaceae</taxon>
        <taxon>Rhodoferax</taxon>
    </lineage>
</organism>
<accession>A0ABM7MHB2</accession>
<reference evidence="1 2" key="1">
    <citation type="journal article" date="2021" name="Microbiol. Spectr.">
        <title>A Single Bacterium Capable of Oxidation and Reduction of Iron at Circumneutral pH.</title>
        <authorList>
            <person name="Kato S."/>
            <person name="Ohkuma M."/>
        </authorList>
    </citation>
    <scope>NUCLEOTIDE SEQUENCE [LARGE SCALE GENOMIC DNA]</scope>
    <source>
        <strain evidence="1 2">MIZ03</strain>
    </source>
</reference>